<dbReference type="CDD" id="cd10446">
    <property type="entry name" value="GIY-YIG_unchar_1"/>
    <property type="match status" value="1"/>
</dbReference>
<accession>A0A7L7KP04</accession>
<gene>
    <name evidence="1" type="ORF">G4Z02_00420</name>
</gene>
<dbReference type="InterPro" id="IPR035901">
    <property type="entry name" value="GIY-YIG_endonuc_sf"/>
</dbReference>
<dbReference type="SUPFAM" id="SSF82771">
    <property type="entry name" value="GIY-YIG endonuclease"/>
    <property type="match status" value="1"/>
</dbReference>
<organism evidence="1 2">
    <name type="scientific">Candidatus Xianfuyuplasma coldseepsis</name>
    <dbReference type="NCBI Taxonomy" id="2782163"/>
    <lineage>
        <taxon>Bacteria</taxon>
        <taxon>Bacillati</taxon>
        <taxon>Mycoplasmatota</taxon>
        <taxon>Mollicutes</taxon>
        <taxon>Candidatus Izemoplasmatales</taxon>
        <taxon>Candidatus Izemoplasmataceae</taxon>
        <taxon>Candidatus Xianfuyuplasma</taxon>
    </lineage>
</organism>
<dbReference type="KEGG" id="xcl:G4Z02_00420"/>
<proteinExistence type="predicted"/>
<sequence>MSKEIFLKDVLRIDPEIIPNSKIVLNMTLGKGKESCIDAWLKSDRNNRNVEFTFWSNYGKQKNFREGNIVFGFARLNGYNNRYLLITVSKITHVPDYAHCDYEPLEEYNGFLGRLIIEVEKGNAFARYVFNLSRYIGKCIVVQILQTEYGTTPFPGYDNASFDFNTLKRNIDYDEWMYPLSSVNGVYMIFDSSNGKKYIGSAYGSQGIYGRWKAYLENGFDASEEESGIYYPNKQLKRIVNDPEKGMKYIEKNFNYTILEVLPFNSHKDTVIHREQYWKRVMNTINSPFGYNSN</sequence>
<dbReference type="Proteomes" id="UP000514720">
    <property type="component" value="Chromosome"/>
</dbReference>
<dbReference type="AlphaFoldDB" id="A0A7L7KP04"/>
<dbReference type="RefSeq" id="WP_258877873.1">
    <property type="nucleotide sequence ID" value="NZ_CP048914.1"/>
</dbReference>
<evidence type="ECO:0000313" key="2">
    <source>
        <dbReference type="Proteomes" id="UP000514720"/>
    </source>
</evidence>
<evidence type="ECO:0000313" key="1">
    <source>
        <dbReference type="EMBL" id="QMS84265.1"/>
    </source>
</evidence>
<keyword evidence="2" id="KW-1185">Reference proteome</keyword>
<protein>
    <submittedName>
        <fullName evidence="1">GIY-YIG nuclease family protein</fullName>
    </submittedName>
</protein>
<reference evidence="1 2" key="1">
    <citation type="submission" date="2020-02" db="EMBL/GenBank/DDBJ databases">
        <authorList>
            <person name="Zheng R.K."/>
            <person name="Sun C.M."/>
        </authorList>
    </citation>
    <scope>NUCLEOTIDE SEQUENCE [LARGE SCALE GENOMIC DNA]</scope>
    <source>
        <strain evidence="2">zrk13</strain>
    </source>
</reference>
<name>A0A7L7KP04_9MOLU</name>
<dbReference type="EMBL" id="CP048914">
    <property type="protein sequence ID" value="QMS84265.1"/>
    <property type="molecule type" value="Genomic_DNA"/>
</dbReference>
<dbReference type="Gene3D" id="3.40.1440.10">
    <property type="entry name" value="GIY-YIG endonuclease"/>
    <property type="match status" value="1"/>
</dbReference>